<organism evidence="2 3">
    <name type="scientific">Oceaniferula flava</name>
    <dbReference type="NCBI Taxonomy" id="2800421"/>
    <lineage>
        <taxon>Bacteria</taxon>
        <taxon>Pseudomonadati</taxon>
        <taxon>Verrucomicrobiota</taxon>
        <taxon>Verrucomicrobiia</taxon>
        <taxon>Verrucomicrobiales</taxon>
        <taxon>Verrucomicrobiaceae</taxon>
        <taxon>Oceaniferula</taxon>
    </lineage>
</organism>
<proteinExistence type="predicted"/>
<dbReference type="Proteomes" id="UP000634206">
    <property type="component" value="Unassembled WGS sequence"/>
</dbReference>
<keyword evidence="1" id="KW-0812">Transmembrane</keyword>
<reference evidence="2" key="1">
    <citation type="submission" date="2021-01" db="EMBL/GenBank/DDBJ databases">
        <title>Modified the classification status of verrucomicrobia.</title>
        <authorList>
            <person name="Feng X."/>
        </authorList>
    </citation>
    <scope>NUCLEOTIDE SEQUENCE</scope>
    <source>
        <strain evidence="2">5K15</strain>
    </source>
</reference>
<gene>
    <name evidence="2" type="ORF">JIN83_03615</name>
</gene>
<name>A0AAE2S9T3_9BACT</name>
<feature type="transmembrane region" description="Helical" evidence="1">
    <location>
        <begin position="53"/>
        <end position="73"/>
    </location>
</feature>
<evidence type="ECO:0000313" key="3">
    <source>
        <dbReference type="Proteomes" id="UP000634206"/>
    </source>
</evidence>
<sequence>MRAKPTSTIRRSLLAAVAFYLISYLLLSSLGTYGPAAYGTNGVKFYRWYPRGISTGGVPQLVIGMVYAPLWALDRAYWHTQKKSHRHGYPRTDELPW</sequence>
<protein>
    <submittedName>
        <fullName evidence="2">Uncharacterized protein</fullName>
    </submittedName>
</protein>
<comment type="caution">
    <text evidence="2">The sequence shown here is derived from an EMBL/GenBank/DDBJ whole genome shotgun (WGS) entry which is preliminary data.</text>
</comment>
<dbReference type="AlphaFoldDB" id="A0AAE2S9T3"/>
<evidence type="ECO:0000313" key="2">
    <source>
        <dbReference type="EMBL" id="MBK1854030.1"/>
    </source>
</evidence>
<dbReference type="RefSeq" id="WP_309488638.1">
    <property type="nucleotide sequence ID" value="NZ_JAENIG010000002.1"/>
</dbReference>
<keyword evidence="1" id="KW-1133">Transmembrane helix</keyword>
<keyword evidence="1" id="KW-0472">Membrane</keyword>
<keyword evidence="3" id="KW-1185">Reference proteome</keyword>
<evidence type="ECO:0000256" key="1">
    <source>
        <dbReference type="SAM" id="Phobius"/>
    </source>
</evidence>
<feature type="transmembrane region" description="Helical" evidence="1">
    <location>
        <begin position="12"/>
        <end position="33"/>
    </location>
</feature>
<dbReference type="EMBL" id="JAENIG010000002">
    <property type="protein sequence ID" value="MBK1854030.1"/>
    <property type="molecule type" value="Genomic_DNA"/>
</dbReference>
<accession>A0AAE2S9T3</accession>